<dbReference type="InterPro" id="IPR039246">
    <property type="entry name" value="Flagellar_FlgA"/>
</dbReference>
<comment type="caution">
    <text evidence="3">The sequence shown here is derived from an EMBL/GenBank/DDBJ whole genome shotgun (WGS) entry which is preliminary data.</text>
</comment>
<name>A0ABV3ZSV5_9BURK</name>
<feature type="domain" description="Flagella basal body P-ring formation protein FlgA SAF" evidence="2">
    <location>
        <begin position="123"/>
        <end position="231"/>
    </location>
</feature>
<dbReference type="PANTHER" id="PTHR36307:SF1">
    <property type="entry name" value="FLAGELLA BASAL BODY P-RING FORMATION PROTEIN FLGA"/>
    <property type="match status" value="1"/>
</dbReference>
<feature type="chain" id="PRO_5046239880" evidence="1">
    <location>
        <begin position="27"/>
        <end position="252"/>
    </location>
</feature>
<dbReference type="InterPro" id="IPR017585">
    <property type="entry name" value="SAF_FlgA"/>
</dbReference>
<dbReference type="NCBIfam" id="TIGR03170">
    <property type="entry name" value="flgA_cterm"/>
    <property type="match status" value="1"/>
</dbReference>
<reference evidence="3 4" key="1">
    <citation type="journal article" date="2013" name="Int. J. Syst. Evol. Microbiol.">
        <title>Comamonas guangdongensis sp. nov., isolated from subterranean forest sediment, and emended description of the genus Comamonas.</title>
        <authorList>
            <person name="Zhang J."/>
            <person name="Wang Y."/>
            <person name="Zhou S."/>
            <person name="Wu C."/>
            <person name="He J."/>
            <person name="Li F."/>
        </authorList>
    </citation>
    <scope>NUCLEOTIDE SEQUENCE [LARGE SCALE GENOMIC DNA]</scope>
    <source>
        <strain evidence="3 4">CCTCC AB2011133</strain>
    </source>
</reference>
<dbReference type="Proteomes" id="UP001561046">
    <property type="component" value="Unassembled WGS sequence"/>
</dbReference>
<evidence type="ECO:0000313" key="3">
    <source>
        <dbReference type="EMBL" id="MEX8192244.1"/>
    </source>
</evidence>
<feature type="signal peptide" evidence="1">
    <location>
        <begin position="1"/>
        <end position="26"/>
    </location>
</feature>
<keyword evidence="3" id="KW-0969">Cilium</keyword>
<organism evidence="3 4">
    <name type="scientific">Comamonas guangdongensis</name>
    <dbReference type="NCBI Taxonomy" id="510515"/>
    <lineage>
        <taxon>Bacteria</taxon>
        <taxon>Pseudomonadati</taxon>
        <taxon>Pseudomonadota</taxon>
        <taxon>Betaproteobacteria</taxon>
        <taxon>Burkholderiales</taxon>
        <taxon>Comamonadaceae</taxon>
        <taxon>Comamonas</taxon>
    </lineage>
</organism>
<dbReference type="Gene3D" id="2.30.30.760">
    <property type="match status" value="1"/>
</dbReference>
<protein>
    <submittedName>
        <fullName evidence="3">Flagellar basal body P-ring formation chaperone FlgA</fullName>
    </submittedName>
</protein>
<keyword evidence="4" id="KW-1185">Reference proteome</keyword>
<dbReference type="EMBL" id="JBFYGN010000004">
    <property type="protein sequence ID" value="MEX8192244.1"/>
    <property type="molecule type" value="Genomic_DNA"/>
</dbReference>
<keyword evidence="3" id="KW-0282">Flagellum</keyword>
<dbReference type="RefSeq" id="WP_369337454.1">
    <property type="nucleotide sequence ID" value="NZ_JBFYGN010000004.1"/>
</dbReference>
<keyword evidence="1" id="KW-0732">Signal</keyword>
<evidence type="ECO:0000256" key="1">
    <source>
        <dbReference type="SAM" id="SignalP"/>
    </source>
</evidence>
<gene>
    <name evidence="3" type="primary">flgA</name>
    <name evidence="3" type="ORF">AB6724_05260</name>
</gene>
<dbReference type="PANTHER" id="PTHR36307">
    <property type="entry name" value="FLAGELLA BASAL BODY P-RING FORMATION PROTEIN FLGA"/>
    <property type="match status" value="1"/>
</dbReference>
<evidence type="ECO:0000259" key="2">
    <source>
        <dbReference type="Pfam" id="PF13144"/>
    </source>
</evidence>
<proteinExistence type="predicted"/>
<sequence>MNLWQIVRPRCWCALALGAAGWSAAAGELPAGLEAALQARLEAAWQQAALPPALREGLQWQVQFSAPRGAALESCPDGWELPPVALQRLARVSMPVRCGAARGSVVAQLQVRAPVWALRADTPAGRPLQAQDLVQRLQPVAHANELLPASTWLGLPLRADGQAGQVLRARDVERPIAVRKGDKVEIRAQGDGVQVSVAGIATASAKLGDTITVRNARTGRPVKGTLIAPGVLQAGSQAPAGALQIRAEESDD</sequence>
<keyword evidence="3" id="KW-0966">Cell projection</keyword>
<evidence type="ECO:0000313" key="4">
    <source>
        <dbReference type="Proteomes" id="UP001561046"/>
    </source>
</evidence>
<accession>A0ABV3ZSV5</accession>
<dbReference type="Pfam" id="PF13144">
    <property type="entry name" value="ChapFlgA"/>
    <property type="match status" value="1"/>
</dbReference>